<dbReference type="EMBL" id="BARU01032424">
    <property type="protein sequence ID" value="GAH70947.1"/>
    <property type="molecule type" value="Genomic_DNA"/>
</dbReference>
<organism evidence="1">
    <name type="scientific">marine sediment metagenome</name>
    <dbReference type="NCBI Taxonomy" id="412755"/>
    <lineage>
        <taxon>unclassified sequences</taxon>
        <taxon>metagenomes</taxon>
        <taxon>ecological metagenomes</taxon>
    </lineage>
</organism>
<evidence type="ECO:0000313" key="1">
    <source>
        <dbReference type="EMBL" id="GAH70947.1"/>
    </source>
</evidence>
<feature type="non-terminal residue" evidence="1">
    <location>
        <position position="83"/>
    </location>
</feature>
<protein>
    <submittedName>
        <fullName evidence="1">Uncharacterized protein</fullName>
    </submittedName>
</protein>
<accession>X1HN90</accession>
<comment type="caution">
    <text evidence="1">The sequence shown here is derived from an EMBL/GenBank/DDBJ whole genome shotgun (WGS) entry which is preliminary data.</text>
</comment>
<dbReference type="AlphaFoldDB" id="X1HN90"/>
<reference evidence="1" key="1">
    <citation type="journal article" date="2014" name="Front. Microbiol.">
        <title>High frequency of phylogenetically diverse reductive dehalogenase-homologous genes in deep subseafloor sedimentary metagenomes.</title>
        <authorList>
            <person name="Kawai M."/>
            <person name="Futagami T."/>
            <person name="Toyoda A."/>
            <person name="Takaki Y."/>
            <person name="Nishi S."/>
            <person name="Hori S."/>
            <person name="Arai W."/>
            <person name="Tsubouchi T."/>
            <person name="Morono Y."/>
            <person name="Uchiyama I."/>
            <person name="Ito T."/>
            <person name="Fujiyama A."/>
            <person name="Inagaki F."/>
            <person name="Takami H."/>
        </authorList>
    </citation>
    <scope>NUCLEOTIDE SEQUENCE</scope>
    <source>
        <strain evidence="1">Expedition CK06-06</strain>
    </source>
</reference>
<proteinExistence type="predicted"/>
<name>X1HN90_9ZZZZ</name>
<gene>
    <name evidence="1" type="ORF">S03H2_51145</name>
</gene>
<sequence>MENDLIDIVKSLVKTVKAIQMYGINHPSAKNFCVPFYKKLTDFLKNNPELDLQIEQFFILHADEIIHEEKEKESSIAFRLFRN</sequence>